<evidence type="ECO:0008006" key="3">
    <source>
        <dbReference type="Google" id="ProtNLM"/>
    </source>
</evidence>
<proteinExistence type="predicted"/>
<keyword evidence="2" id="KW-1185">Reference proteome</keyword>
<gene>
    <name evidence="1" type="ORF">ATANTOWER_005651</name>
</gene>
<dbReference type="Proteomes" id="UP001345963">
    <property type="component" value="Unassembled WGS sequence"/>
</dbReference>
<organism evidence="1 2">
    <name type="scientific">Ataeniobius toweri</name>
    <dbReference type="NCBI Taxonomy" id="208326"/>
    <lineage>
        <taxon>Eukaryota</taxon>
        <taxon>Metazoa</taxon>
        <taxon>Chordata</taxon>
        <taxon>Craniata</taxon>
        <taxon>Vertebrata</taxon>
        <taxon>Euteleostomi</taxon>
        <taxon>Actinopterygii</taxon>
        <taxon>Neopterygii</taxon>
        <taxon>Teleostei</taxon>
        <taxon>Neoteleostei</taxon>
        <taxon>Acanthomorphata</taxon>
        <taxon>Ovalentaria</taxon>
        <taxon>Atherinomorphae</taxon>
        <taxon>Cyprinodontiformes</taxon>
        <taxon>Goodeidae</taxon>
        <taxon>Ataeniobius</taxon>
    </lineage>
</organism>
<sequence>MTNPSGEFLLIGTECLICGRNVCHILHRKGDLPDRHGGHLVQVSNPTNRFRDRLRKWIKADSIAEIYTEREVVQAT</sequence>
<evidence type="ECO:0000313" key="1">
    <source>
        <dbReference type="EMBL" id="MED6261467.1"/>
    </source>
</evidence>
<reference evidence="1 2" key="1">
    <citation type="submission" date="2021-07" db="EMBL/GenBank/DDBJ databases">
        <authorList>
            <person name="Palmer J.M."/>
        </authorList>
    </citation>
    <scope>NUCLEOTIDE SEQUENCE [LARGE SCALE GENOMIC DNA]</scope>
    <source>
        <strain evidence="1 2">AT_MEX2019</strain>
        <tissue evidence="1">Muscle</tissue>
    </source>
</reference>
<accession>A0ABU7CET8</accession>
<protein>
    <recommendedName>
        <fullName evidence="3">HNH endonuclease</fullName>
    </recommendedName>
</protein>
<evidence type="ECO:0000313" key="2">
    <source>
        <dbReference type="Proteomes" id="UP001345963"/>
    </source>
</evidence>
<comment type="caution">
    <text evidence="1">The sequence shown here is derived from an EMBL/GenBank/DDBJ whole genome shotgun (WGS) entry which is preliminary data.</text>
</comment>
<name>A0ABU7CET8_9TELE</name>
<dbReference type="EMBL" id="JAHUTI010090143">
    <property type="protein sequence ID" value="MED6261467.1"/>
    <property type="molecule type" value="Genomic_DNA"/>
</dbReference>